<accession>A0A6G0WR27</accession>
<dbReference type="EMBL" id="VUJU01008503">
    <property type="protein sequence ID" value="KAF0729846.1"/>
    <property type="molecule type" value="Genomic_DNA"/>
</dbReference>
<evidence type="ECO:0000313" key="2">
    <source>
        <dbReference type="Proteomes" id="UP000478052"/>
    </source>
</evidence>
<dbReference type="AlphaFoldDB" id="A0A6G0WR27"/>
<evidence type="ECO:0000313" key="1">
    <source>
        <dbReference type="EMBL" id="KAF0729846.1"/>
    </source>
</evidence>
<dbReference type="GO" id="GO:0016787">
    <property type="term" value="F:hydrolase activity"/>
    <property type="evidence" value="ECO:0007669"/>
    <property type="project" value="UniProtKB-KW"/>
</dbReference>
<organism evidence="1 2">
    <name type="scientific">Aphis craccivora</name>
    <name type="common">Cowpea aphid</name>
    <dbReference type="NCBI Taxonomy" id="307492"/>
    <lineage>
        <taxon>Eukaryota</taxon>
        <taxon>Metazoa</taxon>
        <taxon>Ecdysozoa</taxon>
        <taxon>Arthropoda</taxon>
        <taxon>Hexapoda</taxon>
        <taxon>Insecta</taxon>
        <taxon>Pterygota</taxon>
        <taxon>Neoptera</taxon>
        <taxon>Paraneoptera</taxon>
        <taxon>Hemiptera</taxon>
        <taxon>Sternorrhyncha</taxon>
        <taxon>Aphidomorpha</taxon>
        <taxon>Aphidoidea</taxon>
        <taxon>Aphididae</taxon>
        <taxon>Aphidini</taxon>
        <taxon>Aphis</taxon>
        <taxon>Aphis</taxon>
    </lineage>
</organism>
<comment type="caution">
    <text evidence="1">The sequence shown here is derived from an EMBL/GenBank/DDBJ whole genome shotgun (WGS) entry which is preliminary data.</text>
</comment>
<gene>
    <name evidence="1" type="ORF">FWK35_00024195</name>
</gene>
<keyword evidence="1" id="KW-0378">Hydrolase</keyword>
<name>A0A6G0WR27_APHCR</name>
<dbReference type="OrthoDB" id="10525555at2759"/>
<protein>
    <submittedName>
        <fullName evidence="1">Valacyclovir hydrolase</fullName>
    </submittedName>
</protein>
<sequence>MAKAAPHFWSQFFNQEKILSEFVVSILQVHRILLVEIVHCFWNLNMSLEFIPISLEIFPDGKHIIHFMFPEKFNSLVDNFLTTIQINRYRYILEAKLMETLVFYKHKKFYDFSTSKLLANFRVFDRFLTIRTTHKEPCIKFSKLFGHPKFFYRHFKKNFSKKSNISVLISCLCSELSFYYNKL</sequence>
<keyword evidence="2" id="KW-1185">Reference proteome</keyword>
<dbReference type="Proteomes" id="UP000478052">
    <property type="component" value="Unassembled WGS sequence"/>
</dbReference>
<reference evidence="1 2" key="1">
    <citation type="submission" date="2019-08" db="EMBL/GenBank/DDBJ databases">
        <title>Whole genome of Aphis craccivora.</title>
        <authorList>
            <person name="Voronova N.V."/>
            <person name="Shulinski R.S."/>
            <person name="Bandarenka Y.V."/>
            <person name="Zhorov D.G."/>
            <person name="Warner D."/>
        </authorList>
    </citation>
    <scope>NUCLEOTIDE SEQUENCE [LARGE SCALE GENOMIC DNA]</scope>
    <source>
        <strain evidence="1">180601</strain>
        <tissue evidence="1">Whole Body</tissue>
    </source>
</reference>
<proteinExistence type="predicted"/>